<evidence type="ECO:0000313" key="2">
    <source>
        <dbReference type="WBParaSite" id="RSKR_0000536700.1"/>
    </source>
</evidence>
<sequence length="108" mass="12287">MDPVERLNHILNMIEGMHKAFSVNPIFGVQYKKEREETPEPAAPLVDEDIQIDEKITRTDVYAAYFPEGVNKNFLPKPPVFSEELGVAIEQLKIGFSVSTLWNINVDL</sequence>
<protein>
    <submittedName>
        <fullName evidence="2">Transposase</fullName>
    </submittedName>
</protein>
<accession>A0AC35TY20</accession>
<organism evidence="1 2">
    <name type="scientific">Rhabditophanes sp. KR3021</name>
    <dbReference type="NCBI Taxonomy" id="114890"/>
    <lineage>
        <taxon>Eukaryota</taxon>
        <taxon>Metazoa</taxon>
        <taxon>Ecdysozoa</taxon>
        <taxon>Nematoda</taxon>
        <taxon>Chromadorea</taxon>
        <taxon>Rhabditida</taxon>
        <taxon>Tylenchina</taxon>
        <taxon>Panagrolaimomorpha</taxon>
        <taxon>Strongyloidoidea</taxon>
        <taxon>Alloionematidae</taxon>
        <taxon>Rhabditophanes</taxon>
    </lineage>
</organism>
<proteinExistence type="predicted"/>
<reference evidence="2" key="1">
    <citation type="submission" date="2016-11" db="UniProtKB">
        <authorList>
            <consortium name="WormBaseParasite"/>
        </authorList>
    </citation>
    <scope>IDENTIFICATION</scope>
    <source>
        <strain evidence="2">KR3021</strain>
    </source>
</reference>
<evidence type="ECO:0000313" key="1">
    <source>
        <dbReference type="Proteomes" id="UP000095286"/>
    </source>
</evidence>
<dbReference type="Proteomes" id="UP000095286">
    <property type="component" value="Unplaced"/>
</dbReference>
<name>A0AC35TY20_9BILA</name>
<dbReference type="WBParaSite" id="RSKR_0000536700.1">
    <property type="protein sequence ID" value="RSKR_0000536700.1"/>
    <property type="gene ID" value="RSKR_0000536700"/>
</dbReference>